<dbReference type="GO" id="GO:0015074">
    <property type="term" value="P:DNA integration"/>
    <property type="evidence" value="ECO:0007669"/>
    <property type="project" value="InterPro"/>
</dbReference>
<dbReference type="PROSITE" id="PS50994">
    <property type="entry name" value="INTEGRASE"/>
    <property type="match status" value="1"/>
</dbReference>
<dbReference type="EMBL" id="JARYMX010000005">
    <property type="protein sequence ID" value="KAJ9546845.1"/>
    <property type="molecule type" value="Genomic_DNA"/>
</dbReference>
<gene>
    <name evidence="5" type="ORF">OSB04_019388</name>
</gene>
<dbReference type="GO" id="GO:0046872">
    <property type="term" value="F:metal ion binding"/>
    <property type="evidence" value="ECO:0007669"/>
    <property type="project" value="UniProtKB-KW"/>
</dbReference>
<evidence type="ECO:0000256" key="2">
    <source>
        <dbReference type="ARBA" id="ARBA00022801"/>
    </source>
</evidence>
<dbReference type="PANTHER" id="PTHR42648:SF25">
    <property type="entry name" value="RNA-DIRECTED DNA POLYMERASE"/>
    <property type="match status" value="1"/>
</dbReference>
<dbReference type="Proteomes" id="UP001172457">
    <property type="component" value="Chromosome 5"/>
</dbReference>
<dbReference type="PANTHER" id="PTHR42648">
    <property type="entry name" value="TRANSPOSASE, PUTATIVE-RELATED"/>
    <property type="match status" value="1"/>
</dbReference>
<dbReference type="Pfam" id="PF07727">
    <property type="entry name" value="RVT_2"/>
    <property type="match status" value="1"/>
</dbReference>
<keyword evidence="1" id="KW-0479">Metal-binding</keyword>
<dbReference type="AlphaFoldDB" id="A0AA38WCC3"/>
<keyword evidence="6" id="KW-1185">Reference proteome</keyword>
<reference evidence="5" key="1">
    <citation type="submission" date="2023-03" db="EMBL/GenBank/DDBJ databases">
        <title>Chromosome-scale reference genome and RAD-based genetic map of yellow starthistle (Centaurea solstitialis) reveal putative structural variation and QTLs associated with invader traits.</title>
        <authorList>
            <person name="Reatini B."/>
            <person name="Cang F.A."/>
            <person name="Jiang Q."/>
            <person name="Mckibben M.T.W."/>
            <person name="Barker M.S."/>
            <person name="Rieseberg L.H."/>
            <person name="Dlugosch K.M."/>
        </authorList>
    </citation>
    <scope>NUCLEOTIDE SEQUENCE</scope>
    <source>
        <strain evidence="5">CAN-66</strain>
        <tissue evidence="5">Leaf</tissue>
    </source>
</reference>
<dbReference type="GO" id="GO:0016787">
    <property type="term" value="F:hydrolase activity"/>
    <property type="evidence" value="ECO:0007669"/>
    <property type="project" value="UniProtKB-KW"/>
</dbReference>
<sequence length="649" mass="74345">MLTVDKDHVLEKLPTLPNGLHYTYINMVETNMLVKEKYYDPTVFSLWHDRLGHPRSTMMRRIIGSTNGHPLKEQKIPQTGSPSKIEKELPTFLERIQGDICGPIHPPCGPFRYFMVLIDASSRWSHVCLLSTRNVAFAKFLAQIIKLRAHFPYYSIKKVRLDNAGEFTSQAFNDYCMSVGIVVEHSVAHVHTQSGLAESLIKRLQLIARPLIMRTKLPVSIWGHAILHAASLIRIRPSAYHTYTPLQLAFGQEPNISHLRIFGCAVYVPIAPPQRKKMGPQRRLGIYVGYETSSIIRYLEPLTDDGGEKNINEKDVSWCEPSLSYLDPRTKQCEMEVQKIMHLQEIANQLPDAFTDTKRVTKSYIPAVNAPARVDVPVGQTNDKVTEESKTRLKHGRPLGSKNKTPRKRKGIEIATGEEKSVPEETQNIKLPAEGDMNDINEEVAINYGYMENVWNKNKMRNIDDIFSYAVTCDVFGNDDPELTSVIECQNRQDWIKWKDVIQVELDSLNKRKVFGPIVLTPEAVKPVGNRWVFVRKRNEKNEIMRYKARLVAQGFSQRPGIDYEETYSPVMDAITFRYLISLAVSKNLEMRLMDVVTTYLYGSLDSDIYMKILEGFKMPEALSTKPKEMYSIKLQRSLYGLKQSGRMW</sequence>
<evidence type="ECO:0000259" key="4">
    <source>
        <dbReference type="PROSITE" id="PS50994"/>
    </source>
</evidence>
<proteinExistence type="predicted"/>
<feature type="region of interest" description="Disordered" evidence="3">
    <location>
        <begin position="382"/>
        <end position="410"/>
    </location>
</feature>
<dbReference type="InterPro" id="IPR001584">
    <property type="entry name" value="Integrase_cat-core"/>
</dbReference>
<protein>
    <recommendedName>
        <fullName evidence="4">Integrase catalytic domain-containing protein</fullName>
    </recommendedName>
</protein>
<dbReference type="InterPro" id="IPR012337">
    <property type="entry name" value="RNaseH-like_sf"/>
</dbReference>
<dbReference type="InterPro" id="IPR036397">
    <property type="entry name" value="RNaseH_sf"/>
</dbReference>
<organism evidence="5 6">
    <name type="scientific">Centaurea solstitialis</name>
    <name type="common">yellow star-thistle</name>
    <dbReference type="NCBI Taxonomy" id="347529"/>
    <lineage>
        <taxon>Eukaryota</taxon>
        <taxon>Viridiplantae</taxon>
        <taxon>Streptophyta</taxon>
        <taxon>Embryophyta</taxon>
        <taxon>Tracheophyta</taxon>
        <taxon>Spermatophyta</taxon>
        <taxon>Magnoliopsida</taxon>
        <taxon>eudicotyledons</taxon>
        <taxon>Gunneridae</taxon>
        <taxon>Pentapetalae</taxon>
        <taxon>asterids</taxon>
        <taxon>campanulids</taxon>
        <taxon>Asterales</taxon>
        <taxon>Asteraceae</taxon>
        <taxon>Carduoideae</taxon>
        <taxon>Cardueae</taxon>
        <taxon>Centaureinae</taxon>
        <taxon>Centaurea</taxon>
    </lineage>
</organism>
<evidence type="ECO:0000256" key="1">
    <source>
        <dbReference type="ARBA" id="ARBA00022723"/>
    </source>
</evidence>
<evidence type="ECO:0000256" key="3">
    <source>
        <dbReference type="SAM" id="MobiDB-lite"/>
    </source>
</evidence>
<name>A0AA38WCC3_9ASTR</name>
<accession>A0AA38WCC3</accession>
<dbReference type="InterPro" id="IPR039537">
    <property type="entry name" value="Retrotran_Ty1/copia-like"/>
</dbReference>
<dbReference type="GO" id="GO:0003676">
    <property type="term" value="F:nucleic acid binding"/>
    <property type="evidence" value="ECO:0007669"/>
    <property type="project" value="InterPro"/>
</dbReference>
<dbReference type="InterPro" id="IPR013103">
    <property type="entry name" value="RVT_2"/>
</dbReference>
<dbReference type="Gene3D" id="3.30.420.10">
    <property type="entry name" value="Ribonuclease H-like superfamily/Ribonuclease H"/>
    <property type="match status" value="1"/>
</dbReference>
<keyword evidence="2" id="KW-0378">Hydrolase</keyword>
<feature type="domain" description="Integrase catalytic" evidence="4">
    <location>
        <begin position="86"/>
        <end position="253"/>
    </location>
</feature>
<evidence type="ECO:0000313" key="6">
    <source>
        <dbReference type="Proteomes" id="UP001172457"/>
    </source>
</evidence>
<dbReference type="Pfam" id="PF00665">
    <property type="entry name" value="rve"/>
    <property type="match status" value="1"/>
</dbReference>
<evidence type="ECO:0000313" key="5">
    <source>
        <dbReference type="EMBL" id="KAJ9546845.1"/>
    </source>
</evidence>
<dbReference type="SUPFAM" id="SSF53098">
    <property type="entry name" value="Ribonuclease H-like"/>
    <property type="match status" value="1"/>
</dbReference>
<comment type="caution">
    <text evidence="5">The sequence shown here is derived from an EMBL/GenBank/DDBJ whole genome shotgun (WGS) entry which is preliminary data.</text>
</comment>